<organism evidence="2 3">
    <name type="scientific">Glutamicibacter uratoxydans</name>
    <name type="common">Arthrobacter uratoxydans</name>
    <dbReference type="NCBI Taxonomy" id="43667"/>
    <lineage>
        <taxon>Bacteria</taxon>
        <taxon>Bacillati</taxon>
        <taxon>Actinomycetota</taxon>
        <taxon>Actinomycetes</taxon>
        <taxon>Micrococcales</taxon>
        <taxon>Micrococcaceae</taxon>
        <taxon>Glutamicibacter</taxon>
    </lineage>
</organism>
<feature type="transmembrane region" description="Helical" evidence="1">
    <location>
        <begin position="112"/>
        <end position="130"/>
    </location>
</feature>
<keyword evidence="1" id="KW-1133">Transmembrane helix</keyword>
<keyword evidence="1" id="KW-0472">Membrane</keyword>
<keyword evidence="1" id="KW-0812">Transmembrane</keyword>
<feature type="transmembrane region" description="Helical" evidence="1">
    <location>
        <begin position="39"/>
        <end position="62"/>
    </location>
</feature>
<dbReference type="Pfam" id="PF11299">
    <property type="entry name" value="DUF3100"/>
    <property type="match status" value="1"/>
</dbReference>
<protein>
    <recommendedName>
        <fullName evidence="4">DUF3100 domain-containing protein</fullName>
    </recommendedName>
</protein>
<name>A0A4Y4DQ54_GLUUR</name>
<evidence type="ECO:0000313" key="2">
    <source>
        <dbReference type="EMBL" id="GED07479.1"/>
    </source>
</evidence>
<gene>
    <name evidence="2" type="ORF">AUR04nite_30110</name>
</gene>
<sequence>MKTLSPTAKIGAKHALPISALALAVAVIAELIGKKTFDVGIGTLLIFPMVWGLIIGAVLTLQKFKPVSIISQKIAAGFSAIAVLLLVVRLAADIGPHIPELVSAGPALFLQEIGHMLGTIVLALPLAVMLRMGRSTVGATFSIDRESSFAMVSARFGSNSDEYRGVLAMYVFGTIFGAIYISLVTSVVASWGIFDPLAMAMGAGVGSGSMMAASAASIAAVYPDA</sequence>
<evidence type="ECO:0008006" key="4">
    <source>
        <dbReference type="Google" id="ProtNLM"/>
    </source>
</evidence>
<feature type="transmembrane region" description="Helical" evidence="1">
    <location>
        <begin position="74"/>
        <end position="92"/>
    </location>
</feature>
<dbReference type="EMBL" id="BJNY01000020">
    <property type="protein sequence ID" value="GED07479.1"/>
    <property type="molecule type" value="Genomic_DNA"/>
</dbReference>
<accession>A0A4Y4DQ54</accession>
<dbReference type="InterPro" id="IPR021450">
    <property type="entry name" value="DUF3100"/>
</dbReference>
<feature type="transmembrane region" description="Helical" evidence="1">
    <location>
        <begin position="167"/>
        <end position="194"/>
    </location>
</feature>
<evidence type="ECO:0000313" key="3">
    <source>
        <dbReference type="Proteomes" id="UP000316612"/>
    </source>
</evidence>
<evidence type="ECO:0000256" key="1">
    <source>
        <dbReference type="SAM" id="Phobius"/>
    </source>
</evidence>
<dbReference type="AlphaFoldDB" id="A0A4Y4DQ54"/>
<reference evidence="2 3" key="1">
    <citation type="submission" date="2019-06" db="EMBL/GenBank/DDBJ databases">
        <title>Whole genome shotgun sequence of Glutamicibacter uratoxydans NBRC 15515.</title>
        <authorList>
            <person name="Hosoyama A."/>
            <person name="Uohara A."/>
            <person name="Ohji S."/>
            <person name="Ichikawa N."/>
        </authorList>
    </citation>
    <scope>NUCLEOTIDE SEQUENCE [LARGE SCALE GENOMIC DNA]</scope>
    <source>
        <strain evidence="2 3">NBRC 15515</strain>
    </source>
</reference>
<proteinExistence type="predicted"/>
<feature type="transmembrane region" description="Helical" evidence="1">
    <location>
        <begin position="200"/>
        <end position="222"/>
    </location>
</feature>
<dbReference type="Proteomes" id="UP000316612">
    <property type="component" value="Unassembled WGS sequence"/>
</dbReference>
<keyword evidence="3" id="KW-1185">Reference proteome</keyword>
<comment type="caution">
    <text evidence="2">The sequence shown here is derived from an EMBL/GenBank/DDBJ whole genome shotgun (WGS) entry which is preliminary data.</text>
</comment>